<dbReference type="EMBL" id="FO203527">
    <property type="protein sequence ID" value="CCO61034.1"/>
    <property type="molecule type" value="Genomic_DNA"/>
</dbReference>
<name>U4KH74_9VIBR</name>
<dbReference type="GO" id="GO:0006351">
    <property type="term" value="P:DNA-templated transcription"/>
    <property type="evidence" value="ECO:0007669"/>
    <property type="project" value="TreeGrafter"/>
</dbReference>
<protein>
    <submittedName>
        <fullName evidence="6">Putative Transcriptional regulator, LysR family</fullName>
    </submittedName>
</protein>
<keyword evidence="4" id="KW-0804">Transcription</keyword>
<dbReference type="SUPFAM" id="SSF53850">
    <property type="entry name" value="Periplasmic binding protein-like II"/>
    <property type="match status" value="1"/>
</dbReference>
<sequence>MASDTQLLDGMVIFSKVVSRGSFTKAAESTGHSTSYISKEINKLEERLKVRLLHRTTRTLSLTPEGEMYFERCQQLIQDVEELEETLSGKNAEPRGTLKISCPITFGLSRIRPILAKYSAQYPEVNLDVDLSDHKVDMIAEGIDVSIRGTSSQLEDSTLISQKILTSDSATFASPDYLKSYGTPKHPSELKDHMAICYRLIKNPSLWTYWEKDGTKKSVKVKSKLLTNSPQLELEMCKEGLGITRMPKFNLSDEFETGELVELFADYPKVQINMYLIYPSRKHMSAKVSSFIEFVKQELESEAH</sequence>
<dbReference type="Pfam" id="PF00126">
    <property type="entry name" value="HTH_1"/>
    <property type="match status" value="1"/>
</dbReference>
<dbReference type="InterPro" id="IPR000847">
    <property type="entry name" value="LysR_HTH_N"/>
</dbReference>
<feature type="domain" description="HTH lysR-type" evidence="5">
    <location>
        <begin position="6"/>
        <end position="63"/>
    </location>
</feature>
<dbReference type="InterPro" id="IPR005119">
    <property type="entry name" value="LysR_subst-bd"/>
</dbReference>
<dbReference type="Pfam" id="PF03466">
    <property type="entry name" value="LysR_substrate"/>
    <property type="match status" value="1"/>
</dbReference>
<keyword evidence="3" id="KW-0238">DNA-binding</keyword>
<dbReference type="KEGG" id="vni:VIBNI_B1273"/>
<dbReference type="Gene3D" id="3.40.190.290">
    <property type="match status" value="1"/>
</dbReference>
<dbReference type="Proteomes" id="UP000016895">
    <property type="component" value="Chromosome 2"/>
</dbReference>
<evidence type="ECO:0000313" key="7">
    <source>
        <dbReference type="Proteomes" id="UP000016895"/>
    </source>
</evidence>
<dbReference type="STRING" id="28173.VIBNI_B1273"/>
<dbReference type="CDD" id="cd08422">
    <property type="entry name" value="PBP2_CrgA_like"/>
    <property type="match status" value="1"/>
</dbReference>
<dbReference type="InterPro" id="IPR036388">
    <property type="entry name" value="WH-like_DNA-bd_sf"/>
</dbReference>
<evidence type="ECO:0000256" key="2">
    <source>
        <dbReference type="ARBA" id="ARBA00023015"/>
    </source>
</evidence>
<dbReference type="eggNOG" id="COG0583">
    <property type="taxonomic scope" value="Bacteria"/>
</dbReference>
<dbReference type="PROSITE" id="PS50931">
    <property type="entry name" value="HTH_LYSR"/>
    <property type="match status" value="1"/>
</dbReference>
<accession>U4KH74</accession>
<gene>
    <name evidence="6" type="ORF">VIBNI_B1273</name>
</gene>
<dbReference type="Gene3D" id="1.10.10.10">
    <property type="entry name" value="Winged helix-like DNA-binding domain superfamily/Winged helix DNA-binding domain"/>
    <property type="match status" value="1"/>
</dbReference>
<keyword evidence="2" id="KW-0805">Transcription regulation</keyword>
<dbReference type="PANTHER" id="PTHR30537">
    <property type="entry name" value="HTH-TYPE TRANSCRIPTIONAL REGULATOR"/>
    <property type="match status" value="1"/>
</dbReference>
<organism evidence="6 7">
    <name type="scientific">Vibrio nigripulchritudo</name>
    <dbReference type="NCBI Taxonomy" id="28173"/>
    <lineage>
        <taxon>Bacteria</taxon>
        <taxon>Pseudomonadati</taxon>
        <taxon>Pseudomonadota</taxon>
        <taxon>Gammaproteobacteria</taxon>
        <taxon>Vibrionales</taxon>
        <taxon>Vibrionaceae</taxon>
        <taxon>Vibrio</taxon>
    </lineage>
</organism>
<dbReference type="RefSeq" id="WP_022561540.1">
    <property type="nucleotide sequence ID" value="NC_022543.1"/>
</dbReference>
<dbReference type="AlphaFoldDB" id="U4KH74"/>
<reference evidence="6 7" key="1">
    <citation type="journal article" date="2013" name="ISME J.">
        <title>Comparative genomics of pathogenic lineages of Vibrio nigripulchritudo identifies virulence-associated traits.</title>
        <authorList>
            <person name="Goudenege D."/>
            <person name="Labreuche Y."/>
            <person name="Krin E."/>
            <person name="Ansquer D."/>
            <person name="Mangenot S."/>
            <person name="Calteau A."/>
            <person name="Medigue C."/>
            <person name="Mazel D."/>
            <person name="Polz M.F."/>
            <person name="Le Roux F."/>
        </authorList>
    </citation>
    <scope>NUCLEOTIDE SEQUENCE [LARGE SCALE GENOMIC DNA]</scope>
    <source>
        <strain evidence="7">SnF1</strain>
    </source>
</reference>
<evidence type="ECO:0000256" key="1">
    <source>
        <dbReference type="ARBA" id="ARBA00009437"/>
    </source>
</evidence>
<evidence type="ECO:0000313" key="6">
    <source>
        <dbReference type="EMBL" id="CCO61034.1"/>
    </source>
</evidence>
<dbReference type="GO" id="GO:0043565">
    <property type="term" value="F:sequence-specific DNA binding"/>
    <property type="evidence" value="ECO:0007669"/>
    <property type="project" value="TreeGrafter"/>
</dbReference>
<dbReference type="OrthoDB" id="9786526at2"/>
<evidence type="ECO:0000259" key="5">
    <source>
        <dbReference type="PROSITE" id="PS50931"/>
    </source>
</evidence>
<comment type="similarity">
    <text evidence="1">Belongs to the LysR transcriptional regulatory family.</text>
</comment>
<dbReference type="SUPFAM" id="SSF46785">
    <property type="entry name" value="Winged helix' DNA-binding domain"/>
    <property type="match status" value="1"/>
</dbReference>
<keyword evidence="7" id="KW-1185">Reference proteome</keyword>
<dbReference type="InterPro" id="IPR036390">
    <property type="entry name" value="WH_DNA-bd_sf"/>
</dbReference>
<evidence type="ECO:0000256" key="3">
    <source>
        <dbReference type="ARBA" id="ARBA00023125"/>
    </source>
</evidence>
<dbReference type="PATRIC" id="fig|1260221.3.peg.4879"/>
<dbReference type="GO" id="GO:0003700">
    <property type="term" value="F:DNA-binding transcription factor activity"/>
    <property type="evidence" value="ECO:0007669"/>
    <property type="project" value="InterPro"/>
</dbReference>
<dbReference type="InterPro" id="IPR058163">
    <property type="entry name" value="LysR-type_TF_proteobact-type"/>
</dbReference>
<dbReference type="FunFam" id="1.10.10.10:FF:000001">
    <property type="entry name" value="LysR family transcriptional regulator"/>
    <property type="match status" value="1"/>
</dbReference>
<dbReference type="PANTHER" id="PTHR30537:SF68">
    <property type="entry name" value="TRANSCRIPTIONAL REGULATOR-RELATED"/>
    <property type="match status" value="1"/>
</dbReference>
<evidence type="ECO:0000256" key="4">
    <source>
        <dbReference type="ARBA" id="ARBA00023163"/>
    </source>
</evidence>
<proteinExistence type="inferred from homology"/>